<dbReference type="Gene3D" id="3.60.21.10">
    <property type="match status" value="1"/>
</dbReference>
<dbReference type="InterPro" id="IPR051158">
    <property type="entry name" value="Metallophosphoesterase_sf"/>
</dbReference>
<dbReference type="Proteomes" id="UP000198656">
    <property type="component" value="Unassembled WGS sequence"/>
</dbReference>
<sequence length="385" mass="43348">MVNPGFMIVVTMVLLVYGGLNYYIGLRGWQALFSYVPFFNPKVYWTIFLLISSAYLFSRLLEKFLPIVLHEILTVIGAYWMACMLYFLLIILLLDLLRVLNRWLNLVPLGIKQSLNPVLGLVVFVLVIGIISYGAWNARHPQINHYDLTITKQAGALKKLHVVMVSDIHLGTIIQNDRLTKLVDKVNDLKPDLILMAGDVFDEDIESKNKQQVADNFRRLSSTYGSFAVLGNHEYIGGNANEAIKYLNEAGVKVLRDSSEEVGGSFTLVGRDDLSGSRFNGTKRESLATLMQGINPSLPIILMDHQPSHLEEPVEQKVDLQVSGHTHNGQLFPIQFITQKVFEQDWGYLHKADFQLIVSSGYGTWGPPIRIGNTPEIVDITITFK</sequence>
<dbReference type="RefSeq" id="WP_092329560.1">
    <property type="nucleotide sequence ID" value="NZ_FNCP01000002.1"/>
</dbReference>
<dbReference type="SUPFAM" id="SSF56300">
    <property type="entry name" value="Metallo-dependent phosphatases"/>
    <property type="match status" value="1"/>
</dbReference>
<dbReference type="GO" id="GO:0016787">
    <property type="term" value="F:hydrolase activity"/>
    <property type="evidence" value="ECO:0007669"/>
    <property type="project" value="InterPro"/>
</dbReference>
<gene>
    <name evidence="3" type="ORF">SAMN05443529_102200</name>
</gene>
<dbReference type="PANTHER" id="PTHR31302:SF0">
    <property type="entry name" value="TRANSMEMBRANE PROTEIN WITH METALLOPHOSPHOESTERASE DOMAIN"/>
    <property type="match status" value="1"/>
</dbReference>
<keyword evidence="1" id="KW-0472">Membrane</keyword>
<feature type="domain" description="Calcineurin-like phosphoesterase" evidence="2">
    <location>
        <begin position="161"/>
        <end position="328"/>
    </location>
</feature>
<evidence type="ECO:0000313" key="4">
    <source>
        <dbReference type="Proteomes" id="UP000198656"/>
    </source>
</evidence>
<dbReference type="AlphaFoldDB" id="A0A1G7TDR6"/>
<evidence type="ECO:0000313" key="3">
    <source>
        <dbReference type="EMBL" id="SDG33466.1"/>
    </source>
</evidence>
<dbReference type="CDD" id="cd07385">
    <property type="entry name" value="MPP_YkuE_C"/>
    <property type="match status" value="1"/>
</dbReference>
<feature type="transmembrane region" description="Helical" evidence="1">
    <location>
        <begin position="77"/>
        <end position="97"/>
    </location>
</feature>
<evidence type="ECO:0000256" key="1">
    <source>
        <dbReference type="SAM" id="Phobius"/>
    </source>
</evidence>
<keyword evidence="1" id="KW-1133">Transmembrane helix</keyword>
<dbReference type="InterPro" id="IPR004843">
    <property type="entry name" value="Calcineurin-like_PHP"/>
</dbReference>
<keyword evidence="4" id="KW-1185">Reference proteome</keyword>
<keyword evidence="1" id="KW-0812">Transmembrane</keyword>
<protein>
    <recommendedName>
        <fullName evidence="2">Calcineurin-like phosphoesterase domain-containing protein</fullName>
    </recommendedName>
</protein>
<name>A0A1G7TDR6_9FIRM</name>
<accession>A0A1G7TDR6</accession>
<dbReference type="OrthoDB" id="9780884at2"/>
<dbReference type="PANTHER" id="PTHR31302">
    <property type="entry name" value="TRANSMEMBRANE PROTEIN WITH METALLOPHOSPHOESTERASE DOMAIN-RELATED"/>
    <property type="match status" value="1"/>
</dbReference>
<proteinExistence type="predicted"/>
<dbReference type="EMBL" id="FNCP01000002">
    <property type="protein sequence ID" value="SDG33466.1"/>
    <property type="molecule type" value="Genomic_DNA"/>
</dbReference>
<dbReference type="InterPro" id="IPR029052">
    <property type="entry name" value="Metallo-depent_PP-like"/>
</dbReference>
<feature type="transmembrane region" description="Helical" evidence="1">
    <location>
        <begin position="38"/>
        <end position="57"/>
    </location>
</feature>
<reference evidence="4" key="1">
    <citation type="submission" date="2016-10" db="EMBL/GenBank/DDBJ databases">
        <authorList>
            <person name="Varghese N."/>
            <person name="Submissions S."/>
        </authorList>
    </citation>
    <scope>NUCLEOTIDE SEQUENCE [LARGE SCALE GENOMIC DNA]</scope>
    <source>
        <strain evidence="4">DSM 8344</strain>
    </source>
</reference>
<feature type="transmembrane region" description="Helical" evidence="1">
    <location>
        <begin position="118"/>
        <end position="136"/>
    </location>
</feature>
<organism evidence="3 4">
    <name type="scientific">Desulfosporosinus hippei DSM 8344</name>
    <dbReference type="NCBI Taxonomy" id="1121419"/>
    <lineage>
        <taxon>Bacteria</taxon>
        <taxon>Bacillati</taxon>
        <taxon>Bacillota</taxon>
        <taxon>Clostridia</taxon>
        <taxon>Eubacteriales</taxon>
        <taxon>Desulfitobacteriaceae</taxon>
        <taxon>Desulfosporosinus</taxon>
    </lineage>
</organism>
<dbReference type="STRING" id="1121419.SAMN05443529_102200"/>
<dbReference type="Pfam" id="PF00149">
    <property type="entry name" value="Metallophos"/>
    <property type="match status" value="1"/>
</dbReference>
<evidence type="ECO:0000259" key="2">
    <source>
        <dbReference type="Pfam" id="PF00149"/>
    </source>
</evidence>
<feature type="transmembrane region" description="Helical" evidence="1">
    <location>
        <begin position="6"/>
        <end position="26"/>
    </location>
</feature>